<dbReference type="AlphaFoldDB" id="A0A2J6SNQ8"/>
<keyword evidence="20" id="KW-1185">Reference proteome</keyword>
<evidence type="ECO:0000256" key="15">
    <source>
        <dbReference type="SAM" id="Phobius"/>
    </source>
</evidence>
<evidence type="ECO:0000256" key="9">
    <source>
        <dbReference type="ARBA" id="ARBA00022989"/>
    </source>
</evidence>
<proteinExistence type="inferred from homology"/>
<evidence type="ECO:0000259" key="17">
    <source>
        <dbReference type="Pfam" id="PF05730"/>
    </source>
</evidence>
<feature type="signal peptide" evidence="16">
    <location>
        <begin position="1"/>
        <end position="19"/>
    </location>
</feature>
<dbReference type="GeneID" id="36579222"/>
<name>A0A2J6SNQ8_9HELO</name>
<feature type="transmembrane region" description="Helical" evidence="15">
    <location>
        <begin position="291"/>
        <end position="311"/>
    </location>
</feature>
<organism evidence="19 20">
    <name type="scientific">Hyaloscypha bicolor E</name>
    <dbReference type="NCBI Taxonomy" id="1095630"/>
    <lineage>
        <taxon>Eukaryota</taxon>
        <taxon>Fungi</taxon>
        <taxon>Dikarya</taxon>
        <taxon>Ascomycota</taxon>
        <taxon>Pezizomycotina</taxon>
        <taxon>Leotiomycetes</taxon>
        <taxon>Helotiales</taxon>
        <taxon>Hyaloscyphaceae</taxon>
        <taxon>Hyaloscypha</taxon>
        <taxon>Hyaloscypha bicolor</taxon>
    </lineage>
</organism>
<feature type="transmembrane region" description="Helical" evidence="15">
    <location>
        <begin position="102"/>
        <end position="123"/>
    </location>
</feature>
<evidence type="ECO:0000256" key="7">
    <source>
        <dbReference type="ARBA" id="ARBA00022692"/>
    </source>
</evidence>
<keyword evidence="6" id="KW-0336">GPI-anchor</keyword>
<evidence type="ECO:0000313" key="20">
    <source>
        <dbReference type="Proteomes" id="UP000235371"/>
    </source>
</evidence>
<dbReference type="GO" id="GO:0098552">
    <property type="term" value="C:side of membrane"/>
    <property type="evidence" value="ECO:0007669"/>
    <property type="project" value="UniProtKB-KW"/>
</dbReference>
<evidence type="ECO:0000256" key="8">
    <source>
        <dbReference type="ARBA" id="ARBA00022729"/>
    </source>
</evidence>
<evidence type="ECO:0000256" key="2">
    <source>
        <dbReference type="ARBA" id="ARBA00004589"/>
    </source>
</evidence>
<evidence type="ECO:0000313" key="19">
    <source>
        <dbReference type="EMBL" id="PMD52411.1"/>
    </source>
</evidence>
<keyword evidence="5" id="KW-0964">Secreted</keyword>
<feature type="domain" description="CFEM" evidence="17">
    <location>
        <begin position="29"/>
        <end position="92"/>
    </location>
</feature>
<dbReference type="InterPro" id="IPR049326">
    <property type="entry name" value="Rhodopsin_dom_fungi"/>
</dbReference>
<accession>A0A2J6SNQ8</accession>
<evidence type="ECO:0000256" key="6">
    <source>
        <dbReference type="ARBA" id="ARBA00022622"/>
    </source>
</evidence>
<feature type="compositionally biased region" description="Basic and acidic residues" evidence="14">
    <location>
        <begin position="475"/>
        <end position="485"/>
    </location>
</feature>
<evidence type="ECO:0000256" key="1">
    <source>
        <dbReference type="ARBA" id="ARBA00004141"/>
    </source>
</evidence>
<dbReference type="InterPro" id="IPR008427">
    <property type="entry name" value="Extracellular_membr_CFEM_dom"/>
</dbReference>
<evidence type="ECO:0000256" key="13">
    <source>
        <dbReference type="ARBA" id="ARBA00038359"/>
    </source>
</evidence>
<dbReference type="InterPro" id="IPR052337">
    <property type="entry name" value="SAT4-like"/>
</dbReference>
<feature type="transmembrane region" description="Helical" evidence="15">
    <location>
        <begin position="212"/>
        <end position="234"/>
    </location>
</feature>
<evidence type="ECO:0000256" key="16">
    <source>
        <dbReference type="SAM" id="SignalP"/>
    </source>
</evidence>
<dbReference type="GO" id="GO:0005576">
    <property type="term" value="C:extracellular region"/>
    <property type="evidence" value="ECO:0007669"/>
    <property type="project" value="UniProtKB-SubCell"/>
</dbReference>
<dbReference type="InParanoid" id="A0A2J6SNQ8"/>
<feature type="chain" id="PRO_5014420455" evidence="16">
    <location>
        <begin position="20"/>
        <end position="502"/>
    </location>
</feature>
<keyword evidence="6" id="KW-0325">Glycoprotein</keyword>
<dbReference type="Pfam" id="PF20684">
    <property type="entry name" value="Fung_rhodopsin"/>
    <property type="match status" value="1"/>
</dbReference>
<evidence type="ECO:0000259" key="18">
    <source>
        <dbReference type="Pfam" id="PF20684"/>
    </source>
</evidence>
<evidence type="ECO:0000256" key="3">
    <source>
        <dbReference type="ARBA" id="ARBA00004613"/>
    </source>
</evidence>
<dbReference type="OrthoDB" id="408702at2759"/>
<reference evidence="19 20" key="1">
    <citation type="submission" date="2016-04" db="EMBL/GenBank/DDBJ databases">
        <title>A degradative enzymes factory behind the ericoid mycorrhizal symbiosis.</title>
        <authorList>
            <consortium name="DOE Joint Genome Institute"/>
            <person name="Martino E."/>
            <person name="Morin E."/>
            <person name="Grelet G."/>
            <person name="Kuo A."/>
            <person name="Kohler A."/>
            <person name="Daghino S."/>
            <person name="Barry K."/>
            <person name="Choi C."/>
            <person name="Cichocki N."/>
            <person name="Clum A."/>
            <person name="Copeland A."/>
            <person name="Hainaut M."/>
            <person name="Haridas S."/>
            <person name="Labutti K."/>
            <person name="Lindquist E."/>
            <person name="Lipzen A."/>
            <person name="Khouja H.-R."/>
            <person name="Murat C."/>
            <person name="Ohm R."/>
            <person name="Olson A."/>
            <person name="Spatafora J."/>
            <person name="Veneault-Fourrey C."/>
            <person name="Henrissat B."/>
            <person name="Grigoriev I."/>
            <person name="Martin F."/>
            <person name="Perotto S."/>
        </authorList>
    </citation>
    <scope>NUCLEOTIDE SEQUENCE [LARGE SCALE GENOMIC DNA]</scope>
    <source>
        <strain evidence="19 20">E</strain>
    </source>
</reference>
<evidence type="ECO:0000256" key="10">
    <source>
        <dbReference type="ARBA" id="ARBA00023136"/>
    </source>
</evidence>
<dbReference type="STRING" id="1095630.A0A2J6SNQ8"/>
<protein>
    <submittedName>
        <fullName evidence="19">Uncharacterized protein</fullName>
    </submittedName>
</protein>
<keyword evidence="9 15" id="KW-1133">Transmembrane helix</keyword>
<keyword evidence="10 15" id="KW-0472">Membrane</keyword>
<dbReference type="Pfam" id="PF05730">
    <property type="entry name" value="CFEM"/>
    <property type="match status" value="1"/>
</dbReference>
<keyword evidence="11" id="KW-1015">Disulfide bond</keyword>
<keyword evidence="7 15" id="KW-0812">Transmembrane</keyword>
<feature type="region of interest" description="Disordered" evidence="14">
    <location>
        <begin position="455"/>
        <end position="502"/>
    </location>
</feature>
<evidence type="ECO:0000256" key="5">
    <source>
        <dbReference type="ARBA" id="ARBA00022525"/>
    </source>
</evidence>
<evidence type="ECO:0000256" key="12">
    <source>
        <dbReference type="ARBA" id="ARBA00023288"/>
    </source>
</evidence>
<comment type="similarity">
    <text evidence="13">Belongs to the SAT4 family.</text>
</comment>
<feature type="transmembrane region" description="Helical" evidence="15">
    <location>
        <begin position="175"/>
        <end position="200"/>
    </location>
</feature>
<sequence length="502" mass="55659">MKLSSSLAIFWLVAPTVLAQNASLIAQEISQISPCGITCLQMTIPSVGCSLANTTCQCSSTRLVQTTSACMLANCTLAETLSLSKIQAVICQRPYESQNRKIRIMTIVTTVVTNTAALLRFVTRISLHQTMGLDDLFIAGAVISEALFTYFGVQLENAGFGNHVWDIEIGSIPQLLYWFYIGELLYVITIGLIKVSLLFFYLRVFPKKSFRIACWVTMAFCAASGIAFALVTVFQCHPIIYIWRKDLKGRCVNYNSVAWANAIINILQDIIIILLPMNELRHLQLNGRKKIGMYAMFGVGSFVCITSMIRLDSLKTFGLTADPTWDNIPTTFWSTLETSTAIFCACMPAIRAGIIRFSPNILGPPTHSDSISPNQPSKSFDDEPIPSRIVEGKHEGNPVSLLPTTIGTKTHQFSRTATSETTEVEIKDSETKHDIGSIRHIISLTEYLRRTERDKPLPLLPIPDTDQSPKSPKPSAERGEIREVEDSTENNSSTHHHSKGFV</sequence>
<dbReference type="PANTHER" id="PTHR33048:SF47">
    <property type="entry name" value="INTEGRAL MEMBRANE PROTEIN-RELATED"/>
    <property type="match status" value="1"/>
</dbReference>
<dbReference type="RefSeq" id="XP_024729315.1">
    <property type="nucleotide sequence ID" value="XM_024871140.1"/>
</dbReference>
<dbReference type="PANTHER" id="PTHR33048">
    <property type="entry name" value="PTH11-LIKE INTEGRAL MEMBRANE PROTEIN (AFU_ORTHOLOGUE AFUA_5G11245)"/>
    <property type="match status" value="1"/>
</dbReference>
<evidence type="ECO:0000256" key="14">
    <source>
        <dbReference type="SAM" id="MobiDB-lite"/>
    </source>
</evidence>
<dbReference type="EMBL" id="KZ613905">
    <property type="protein sequence ID" value="PMD52411.1"/>
    <property type="molecule type" value="Genomic_DNA"/>
</dbReference>
<keyword evidence="12" id="KW-0449">Lipoprotein</keyword>
<evidence type="ECO:0000256" key="11">
    <source>
        <dbReference type="ARBA" id="ARBA00023157"/>
    </source>
</evidence>
<feature type="transmembrane region" description="Helical" evidence="15">
    <location>
        <begin position="135"/>
        <end position="155"/>
    </location>
</feature>
<feature type="domain" description="Rhodopsin" evidence="18">
    <location>
        <begin position="119"/>
        <end position="352"/>
    </location>
</feature>
<gene>
    <name evidence="19" type="ORF">K444DRAFT_220010</name>
</gene>
<comment type="similarity">
    <text evidence="4">Belongs to the RBT5 family.</text>
</comment>
<evidence type="ECO:0000256" key="4">
    <source>
        <dbReference type="ARBA" id="ARBA00010031"/>
    </source>
</evidence>
<feature type="transmembrane region" description="Helical" evidence="15">
    <location>
        <begin position="254"/>
        <end position="275"/>
    </location>
</feature>
<dbReference type="Proteomes" id="UP000235371">
    <property type="component" value="Unassembled WGS sequence"/>
</dbReference>
<keyword evidence="8 16" id="KW-0732">Signal</keyword>
<comment type="subcellular location">
    <subcellularLocation>
        <location evidence="2">Membrane</location>
        <topology evidence="2">Lipid-anchor</topology>
        <topology evidence="2">GPI-anchor</topology>
    </subcellularLocation>
    <subcellularLocation>
        <location evidence="1">Membrane</location>
        <topology evidence="1">Multi-pass membrane protein</topology>
    </subcellularLocation>
    <subcellularLocation>
        <location evidence="3">Secreted</location>
    </subcellularLocation>
</comment>